<dbReference type="GO" id="GO:0046983">
    <property type="term" value="F:protein dimerization activity"/>
    <property type="evidence" value="ECO:0007669"/>
    <property type="project" value="InterPro"/>
</dbReference>
<dbReference type="FunFam" id="1.10.10.10:FF:000357">
    <property type="entry name" value="Caffeic acid 3-O-methyltransferase"/>
    <property type="match status" value="1"/>
</dbReference>
<dbReference type="InterPro" id="IPR001077">
    <property type="entry name" value="COMT_C"/>
</dbReference>
<dbReference type="EMBL" id="JAUHHV010000007">
    <property type="protein sequence ID" value="KAK1418314.1"/>
    <property type="molecule type" value="Genomic_DNA"/>
</dbReference>
<feature type="binding site" description="axial binding residue" evidence="6">
    <location>
        <position position="457"/>
    </location>
    <ligand>
        <name>heme</name>
        <dbReference type="ChEBI" id="CHEBI:30413"/>
    </ligand>
    <ligandPart>
        <name>Fe</name>
        <dbReference type="ChEBI" id="CHEBI:18248"/>
    </ligandPart>
</feature>
<dbReference type="GO" id="GO:0009805">
    <property type="term" value="P:coumarin biosynthetic process"/>
    <property type="evidence" value="ECO:0007669"/>
    <property type="project" value="UniProtKB-ARBA"/>
</dbReference>
<evidence type="ECO:0000256" key="6">
    <source>
        <dbReference type="PIRSR" id="PIRSR602401-1"/>
    </source>
</evidence>
<keyword evidence="2" id="KW-0808">Transferase</keyword>
<evidence type="ECO:0000313" key="11">
    <source>
        <dbReference type="Proteomes" id="UP001229421"/>
    </source>
</evidence>
<dbReference type="GO" id="GO:0016705">
    <property type="term" value="F:oxidoreductase activity, acting on paired donors, with incorporation or reduction of molecular oxygen"/>
    <property type="evidence" value="ECO:0007669"/>
    <property type="project" value="InterPro"/>
</dbReference>
<name>A0AAD8K8I5_TARER</name>
<sequence length="886" mass="100372">MFQYSSTMFLKSSIILGIIIYLFFFKKKVSSKPAYKLPPGPTPLPFIGCIIQMLQNKPTFRWIHKLMDHYNSPIICIRLGKSTHVVVVSSPVIACEFLKSQDEIFASRPESISGYLISDGFRSTIMSPLGNQWKVMRKILNQSILSLATHKWLKPKRDEEADHLLSYIMSQLENQNSLTQGGLINIRTASQHFCANVIRNMIFGKRFFREGVVDGETEHVSALFIILEYLNAFCLTDYFPFLRGKTDFDGHEKIIRSAIEIVRKYQDPLIDERIQMWNDGTRKQENDVLDILIKHEQPKLTSKEIKAQILELMIATVDNPSNAIEWAMGEMINEPTILKRAVEELDKVVGRNRLVDELDIPQLNYIKACIKESFRLHPFAPFNVPHVSVKDTVVAGYFIPKGSHVLLSRLGLGRNPDVWKEPMRFDPERHLGAKGTQVVLSDNELRMLSFSTGKRGCPGVVLGSTITTMLLARLIQGFAWEKPCNESRIKLVENHDDLHLAHPLVAIAKPRLPQYLYPKDDHQALYPYAMENMCEKKDTHEEQFNCAMQLVTSSSLSMVLLTSIKLKLLDTIAEPGPDAQLSAHEIASRLSILNPQAPDMLDRMLHLLATHSVVTCSQKVIKSKPSRVYGLAPVAKFFVPNEDGVSLAPLMELVQGEVFISSWFELKNCVLEGGIPFDKVHGANTFELPAVNARFNEIFNKSMVHHSTIVIKEVLNRYHEFDKLKRVVDVGGGLGVTINMIVSKYPHIQGINYDLPHVIKHAPLYPGVEHVGGDMFQSVPEADAIFLKWILHDWSDERCVTLLKNCYKALQHDGKVIVVDGIISFLPQTSRCAQVNMNTDAIMMAQDPGGKERTEEEFLALATCAGFRGLKKKCIVYNFWVMEFYK</sequence>
<keyword evidence="6" id="KW-0479">Metal-binding</keyword>
<evidence type="ECO:0000313" key="10">
    <source>
        <dbReference type="EMBL" id="KAK1418314.1"/>
    </source>
</evidence>
<dbReference type="GO" id="GO:0008171">
    <property type="term" value="F:O-methyltransferase activity"/>
    <property type="evidence" value="ECO:0007669"/>
    <property type="project" value="InterPro"/>
</dbReference>
<accession>A0AAD8K8I5</accession>
<dbReference type="Pfam" id="PF00891">
    <property type="entry name" value="Methyltransf_2"/>
    <property type="match status" value="1"/>
</dbReference>
<dbReference type="Gene3D" id="3.40.50.150">
    <property type="entry name" value="Vaccinia Virus protein VP39"/>
    <property type="match status" value="1"/>
</dbReference>
<evidence type="ECO:0000256" key="4">
    <source>
        <dbReference type="ARBA" id="ARBA00023002"/>
    </source>
</evidence>
<dbReference type="InterPro" id="IPR036390">
    <property type="entry name" value="WH_DNA-bd_sf"/>
</dbReference>
<evidence type="ECO:0000259" key="8">
    <source>
        <dbReference type="Pfam" id="PF00891"/>
    </source>
</evidence>
<keyword evidence="6" id="KW-0408">Iron</keyword>
<dbReference type="InterPro" id="IPR036396">
    <property type="entry name" value="Cyt_P450_sf"/>
</dbReference>
<protein>
    <submittedName>
        <fullName evidence="10">Uncharacterized protein</fullName>
    </submittedName>
</protein>
<dbReference type="PRINTS" id="PR00463">
    <property type="entry name" value="EP450I"/>
</dbReference>
<evidence type="ECO:0000256" key="2">
    <source>
        <dbReference type="ARBA" id="ARBA00022679"/>
    </source>
</evidence>
<dbReference type="Proteomes" id="UP001229421">
    <property type="component" value="Unassembled WGS sequence"/>
</dbReference>
<organism evidence="10 11">
    <name type="scientific">Tagetes erecta</name>
    <name type="common">African marigold</name>
    <dbReference type="NCBI Taxonomy" id="13708"/>
    <lineage>
        <taxon>Eukaryota</taxon>
        <taxon>Viridiplantae</taxon>
        <taxon>Streptophyta</taxon>
        <taxon>Embryophyta</taxon>
        <taxon>Tracheophyta</taxon>
        <taxon>Spermatophyta</taxon>
        <taxon>Magnoliopsida</taxon>
        <taxon>eudicotyledons</taxon>
        <taxon>Gunneridae</taxon>
        <taxon>Pentapetalae</taxon>
        <taxon>asterids</taxon>
        <taxon>campanulids</taxon>
        <taxon>Asterales</taxon>
        <taxon>Asteraceae</taxon>
        <taxon>Asteroideae</taxon>
        <taxon>Heliantheae alliance</taxon>
        <taxon>Tageteae</taxon>
        <taxon>Tagetes</taxon>
    </lineage>
</organism>
<dbReference type="PROSITE" id="PS00086">
    <property type="entry name" value="CYTOCHROME_P450"/>
    <property type="match status" value="1"/>
</dbReference>
<keyword evidence="1" id="KW-0489">Methyltransferase</keyword>
<feature type="transmembrane region" description="Helical" evidence="7">
    <location>
        <begin position="6"/>
        <end position="25"/>
    </location>
</feature>
<dbReference type="InterPro" id="IPR012967">
    <property type="entry name" value="COMT_dimerisation"/>
</dbReference>
<dbReference type="SUPFAM" id="SSF53335">
    <property type="entry name" value="S-adenosyl-L-methionine-dependent methyltransferases"/>
    <property type="match status" value="1"/>
</dbReference>
<dbReference type="Pfam" id="PF08100">
    <property type="entry name" value="Dimerisation"/>
    <property type="match status" value="1"/>
</dbReference>
<reference evidence="10" key="1">
    <citation type="journal article" date="2023" name="bioRxiv">
        <title>Improved chromosome-level genome assembly for marigold (Tagetes erecta).</title>
        <authorList>
            <person name="Jiang F."/>
            <person name="Yuan L."/>
            <person name="Wang S."/>
            <person name="Wang H."/>
            <person name="Xu D."/>
            <person name="Wang A."/>
            <person name="Fan W."/>
        </authorList>
    </citation>
    <scope>NUCLEOTIDE SEQUENCE</scope>
    <source>
        <strain evidence="10">WSJ</strain>
        <tissue evidence="10">Leaf</tissue>
    </source>
</reference>
<dbReference type="PROSITE" id="PS51683">
    <property type="entry name" value="SAM_OMT_II"/>
    <property type="match status" value="1"/>
</dbReference>
<dbReference type="InterPro" id="IPR029063">
    <property type="entry name" value="SAM-dependent_MTases_sf"/>
</dbReference>
<keyword evidence="4" id="KW-0560">Oxidoreductase</keyword>
<feature type="domain" description="O-methyltransferase dimerisation" evidence="9">
    <location>
        <begin position="548"/>
        <end position="640"/>
    </location>
</feature>
<dbReference type="GO" id="GO:0004497">
    <property type="term" value="F:monooxygenase activity"/>
    <property type="evidence" value="ECO:0007669"/>
    <property type="project" value="InterPro"/>
</dbReference>
<dbReference type="GO" id="GO:0005506">
    <property type="term" value="F:iron ion binding"/>
    <property type="evidence" value="ECO:0007669"/>
    <property type="project" value="InterPro"/>
</dbReference>
<keyword evidence="3" id="KW-0949">S-adenosyl-L-methionine</keyword>
<dbReference type="SUPFAM" id="SSF48264">
    <property type="entry name" value="Cytochrome P450"/>
    <property type="match status" value="1"/>
</dbReference>
<dbReference type="InterPro" id="IPR036388">
    <property type="entry name" value="WH-like_DNA-bd_sf"/>
</dbReference>
<evidence type="ECO:0000256" key="3">
    <source>
        <dbReference type="ARBA" id="ARBA00022691"/>
    </source>
</evidence>
<dbReference type="InterPro" id="IPR017972">
    <property type="entry name" value="Cyt_P450_CS"/>
</dbReference>
<comment type="similarity">
    <text evidence="5">Belongs to the class I-like SAM-binding methyltransferase superfamily. Cation-independent O-methyltransferase family. COMT subfamily.</text>
</comment>
<proteinExistence type="inferred from homology"/>
<keyword evidence="7" id="KW-0472">Membrane</keyword>
<dbReference type="PANTHER" id="PTHR24281">
    <property type="entry name" value="STEROID 21-HYDROXYLASE-RELATED"/>
    <property type="match status" value="1"/>
</dbReference>
<dbReference type="Gene3D" id="1.10.630.10">
    <property type="entry name" value="Cytochrome P450"/>
    <property type="match status" value="1"/>
</dbReference>
<dbReference type="SUPFAM" id="SSF46785">
    <property type="entry name" value="Winged helix' DNA-binding domain"/>
    <property type="match status" value="1"/>
</dbReference>
<dbReference type="AlphaFoldDB" id="A0AAD8K8I5"/>
<keyword evidence="6" id="KW-0349">Heme</keyword>
<comment type="caution">
    <text evidence="10">The sequence shown here is derived from an EMBL/GenBank/DDBJ whole genome shotgun (WGS) entry which is preliminary data.</text>
</comment>
<dbReference type="Gene3D" id="1.10.10.10">
    <property type="entry name" value="Winged helix-like DNA-binding domain superfamily/Winged helix DNA-binding domain"/>
    <property type="match status" value="1"/>
</dbReference>
<evidence type="ECO:0000256" key="5">
    <source>
        <dbReference type="ARBA" id="ARBA00034481"/>
    </source>
</evidence>
<dbReference type="Pfam" id="PF00067">
    <property type="entry name" value="p450"/>
    <property type="match status" value="1"/>
</dbReference>
<dbReference type="GO" id="GO:0020037">
    <property type="term" value="F:heme binding"/>
    <property type="evidence" value="ECO:0007669"/>
    <property type="project" value="InterPro"/>
</dbReference>
<gene>
    <name evidence="10" type="ORF">QVD17_27457</name>
</gene>
<dbReference type="FunFam" id="3.40.50.150:FF:000061">
    <property type="entry name" value="Caffeic acid O-methyltransferase"/>
    <property type="match status" value="1"/>
</dbReference>
<keyword evidence="7" id="KW-0812">Transmembrane</keyword>
<evidence type="ECO:0000256" key="7">
    <source>
        <dbReference type="SAM" id="Phobius"/>
    </source>
</evidence>
<evidence type="ECO:0000259" key="9">
    <source>
        <dbReference type="Pfam" id="PF08100"/>
    </source>
</evidence>
<keyword evidence="11" id="KW-1185">Reference proteome</keyword>
<dbReference type="InterPro" id="IPR001128">
    <property type="entry name" value="Cyt_P450"/>
</dbReference>
<comment type="cofactor">
    <cofactor evidence="6">
        <name>heme</name>
        <dbReference type="ChEBI" id="CHEBI:30413"/>
    </cofactor>
</comment>
<feature type="domain" description="O-methyltransferase C-terminal" evidence="8">
    <location>
        <begin position="663"/>
        <end position="868"/>
    </location>
</feature>
<evidence type="ECO:0000256" key="1">
    <source>
        <dbReference type="ARBA" id="ARBA00022603"/>
    </source>
</evidence>
<dbReference type="GO" id="GO:0032259">
    <property type="term" value="P:methylation"/>
    <property type="evidence" value="ECO:0007669"/>
    <property type="project" value="UniProtKB-KW"/>
</dbReference>
<keyword evidence="7" id="KW-1133">Transmembrane helix</keyword>
<dbReference type="InterPro" id="IPR016461">
    <property type="entry name" value="COMT-like"/>
</dbReference>
<dbReference type="InterPro" id="IPR002401">
    <property type="entry name" value="Cyt_P450_E_grp-I"/>
</dbReference>
<dbReference type="GO" id="GO:0008757">
    <property type="term" value="F:S-adenosylmethionine-dependent methyltransferase activity"/>
    <property type="evidence" value="ECO:0007669"/>
    <property type="project" value="UniProtKB-ARBA"/>
</dbReference>